<dbReference type="InterPro" id="IPR021858">
    <property type="entry name" value="Fun_TF"/>
</dbReference>
<keyword evidence="4" id="KW-1185">Reference proteome</keyword>
<keyword evidence="2" id="KW-0539">Nucleus</keyword>
<comment type="caution">
    <text evidence="3">The sequence shown here is derived from an EMBL/GenBank/DDBJ whole genome shotgun (WGS) entry which is preliminary data.</text>
</comment>
<dbReference type="EMBL" id="CABFNO020001547">
    <property type="protein sequence ID" value="CAG9998473.1"/>
    <property type="molecule type" value="Genomic_DNA"/>
</dbReference>
<organism evidence="3 4">
    <name type="scientific">Clonostachys byssicola</name>
    <dbReference type="NCBI Taxonomy" id="160290"/>
    <lineage>
        <taxon>Eukaryota</taxon>
        <taxon>Fungi</taxon>
        <taxon>Dikarya</taxon>
        <taxon>Ascomycota</taxon>
        <taxon>Pezizomycotina</taxon>
        <taxon>Sordariomycetes</taxon>
        <taxon>Hypocreomycetidae</taxon>
        <taxon>Hypocreales</taxon>
        <taxon>Bionectriaceae</taxon>
        <taxon>Clonostachys</taxon>
    </lineage>
</organism>
<dbReference type="Proteomes" id="UP000754883">
    <property type="component" value="Unassembled WGS sequence"/>
</dbReference>
<protein>
    <submittedName>
        <fullName evidence="3">Uncharacterized protein</fullName>
    </submittedName>
</protein>
<proteinExistence type="predicted"/>
<dbReference type="GO" id="GO:0005634">
    <property type="term" value="C:nucleus"/>
    <property type="evidence" value="ECO:0007669"/>
    <property type="project" value="UniProtKB-SubCell"/>
</dbReference>
<dbReference type="PANTHER" id="PTHR37534:SF46">
    <property type="entry name" value="ZN(II)2CYS6 TRANSCRIPTION FACTOR (EUROFUNG)"/>
    <property type="match status" value="1"/>
</dbReference>
<reference evidence="3 4" key="2">
    <citation type="submission" date="2021-10" db="EMBL/GenBank/DDBJ databases">
        <authorList>
            <person name="Piombo E."/>
        </authorList>
    </citation>
    <scope>NUCLEOTIDE SEQUENCE [LARGE SCALE GENOMIC DNA]</scope>
</reference>
<accession>A0A9N9UTB4</accession>
<dbReference type="PANTHER" id="PTHR37534">
    <property type="entry name" value="TRANSCRIPTIONAL ACTIVATOR PROTEIN UGA3"/>
    <property type="match status" value="1"/>
</dbReference>
<evidence type="ECO:0000256" key="1">
    <source>
        <dbReference type="ARBA" id="ARBA00004123"/>
    </source>
</evidence>
<comment type="subcellular location">
    <subcellularLocation>
        <location evidence="1">Nucleus</location>
    </subcellularLocation>
</comment>
<name>A0A9N9UTB4_9HYPO</name>
<reference evidence="4" key="1">
    <citation type="submission" date="2019-06" db="EMBL/GenBank/DDBJ databases">
        <authorList>
            <person name="Broberg M."/>
        </authorList>
    </citation>
    <scope>NUCLEOTIDE SEQUENCE [LARGE SCALE GENOMIC DNA]</scope>
</reference>
<dbReference type="AlphaFoldDB" id="A0A9N9UTB4"/>
<evidence type="ECO:0000313" key="3">
    <source>
        <dbReference type="EMBL" id="CAG9998473.1"/>
    </source>
</evidence>
<sequence length="406" mass="45285">MTGQVVPAQGMPILMAFHPLPVEQSYFAQHFSHNIARIGLAIDHQGNGYRWLLPMAMSEPALLNAALAVAASHHSRWQQSTNNDSLKYLRASCQNLKQRLVDRKLVHSNVTLASMLLLATYEVFAGTGRWKRHLLAIQGWIRSRGDCSDLDPFLKNWVCMLDIQAALSLGMASIPELDPWMEATADHNETIDALFGCSVRLPKLLSAASRLLVAIRDGELAPSEIQLRVNALQKEIRATRISADAIPMLGLTCRHTTQTFSATIGLHEEEMRRRAIATAEIFRHATHIFVYRIIHGPETSLSPEMLGSLHDALGLLTHVPDAVGPGANLGWCLVVLGTELETEECRQYIKSRWAGLHLLGVHSTKNGEKILNEVWNHRDLMKKGHPVASERWQDIMLRIGKAQILM</sequence>
<dbReference type="OrthoDB" id="6730379at2759"/>
<evidence type="ECO:0000313" key="4">
    <source>
        <dbReference type="Proteomes" id="UP000754883"/>
    </source>
</evidence>
<dbReference type="Pfam" id="PF11951">
    <property type="entry name" value="Fungal_trans_2"/>
    <property type="match status" value="1"/>
</dbReference>
<evidence type="ECO:0000256" key="2">
    <source>
        <dbReference type="ARBA" id="ARBA00023242"/>
    </source>
</evidence>
<gene>
    <name evidence="3" type="ORF">CBYS24578_00015193</name>
</gene>